<organism evidence="1">
    <name type="scientific">marine sediment metagenome</name>
    <dbReference type="NCBI Taxonomy" id="412755"/>
    <lineage>
        <taxon>unclassified sequences</taxon>
        <taxon>metagenomes</taxon>
        <taxon>ecological metagenomes</taxon>
    </lineage>
</organism>
<feature type="non-terminal residue" evidence="1">
    <location>
        <position position="54"/>
    </location>
</feature>
<proteinExistence type="predicted"/>
<dbReference type="EMBL" id="LAZR01052502">
    <property type="protein sequence ID" value="KKK82806.1"/>
    <property type="molecule type" value="Genomic_DNA"/>
</dbReference>
<sequence length="54" mass="6062">MDSTIIEAERLLADAVKAVSGNDRYNNKHPVETVFPNGAADFIRMLMENVIRLD</sequence>
<dbReference type="AlphaFoldDB" id="A0A0F9BEF6"/>
<gene>
    <name evidence="1" type="ORF">LCGC14_2799680</name>
</gene>
<protein>
    <submittedName>
        <fullName evidence="1">Uncharacterized protein</fullName>
    </submittedName>
</protein>
<comment type="caution">
    <text evidence="1">The sequence shown here is derived from an EMBL/GenBank/DDBJ whole genome shotgun (WGS) entry which is preliminary data.</text>
</comment>
<name>A0A0F9BEF6_9ZZZZ</name>
<evidence type="ECO:0000313" key="1">
    <source>
        <dbReference type="EMBL" id="KKK82806.1"/>
    </source>
</evidence>
<accession>A0A0F9BEF6</accession>
<reference evidence="1" key="1">
    <citation type="journal article" date="2015" name="Nature">
        <title>Complex archaea that bridge the gap between prokaryotes and eukaryotes.</title>
        <authorList>
            <person name="Spang A."/>
            <person name="Saw J.H."/>
            <person name="Jorgensen S.L."/>
            <person name="Zaremba-Niedzwiedzka K."/>
            <person name="Martijn J."/>
            <person name="Lind A.E."/>
            <person name="van Eijk R."/>
            <person name="Schleper C."/>
            <person name="Guy L."/>
            <person name="Ettema T.J."/>
        </authorList>
    </citation>
    <scope>NUCLEOTIDE SEQUENCE</scope>
</reference>